<dbReference type="OrthoDB" id="3942453at2759"/>
<proteinExistence type="predicted"/>
<name>A0A6J3MFS4_9PEZI</name>
<evidence type="ECO:0000256" key="1">
    <source>
        <dbReference type="SAM" id="MobiDB-lite"/>
    </source>
</evidence>
<sequence length="209" mass="23398">MCVACLNVSTQPCNHRWYELVQPCQPGFHLANCQQRLRLQGWESRVDGCPFCEGTHSSVRESTHRQLGNGGLFTPRFAPSQTDISFLAQTHRRDSNNTVNTLSRYSSSSSEPENERGARHRERNDRLRVYLTSDPHELLPSARKNYPTYVQPSREDSSATLDSMSSTSSAKKRPNSISSARGLISRGWRSSAKIGRGALQISSPLVYQG</sequence>
<keyword evidence="2" id="KW-1185">Reference proteome</keyword>
<gene>
    <name evidence="3" type="ORF">K489DRAFT_407410</name>
</gene>
<dbReference type="AlphaFoldDB" id="A0A6J3MFS4"/>
<accession>A0A6J3MFS4</accession>
<reference evidence="3" key="1">
    <citation type="submission" date="2020-01" db="EMBL/GenBank/DDBJ databases">
        <authorList>
            <consortium name="DOE Joint Genome Institute"/>
            <person name="Haridas S."/>
            <person name="Albert R."/>
            <person name="Binder M."/>
            <person name="Bloem J."/>
            <person name="Labutti K."/>
            <person name="Salamov A."/>
            <person name="Andreopoulos B."/>
            <person name="Baker S.E."/>
            <person name="Barry K."/>
            <person name="Bills G."/>
            <person name="Bluhm B.H."/>
            <person name="Cannon C."/>
            <person name="Castanera R."/>
            <person name="Culley D.E."/>
            <person name="Daum C."/>
            <person name="Ezra D."/>
            <person name="Gonzalez J.B."/>
            <person name="Henrissat B."/>
            <person name="Kuo A."/>
            <person name="Liang C."/>
            <person name="Lipzen A."/>
            <person name="Lutzoni F."/>
            <person name="Magnuson J."/>
            <person name="Mondo S."/>
            <person name="Nolan M."/>
            <person name="Ohm R."/>
            <person name="Pangilinan J."/>
            <person name="Park H.-J."/>
            <person name="Ramirez L."/>
            <person name="Alfaro M."/>
            <person name="Sun H."/>
            <person name="Tritt A."/>
            <person name="Yoshinaga Y."/>
            <person name="Zwiers L.-H."/>
            <person name="Turgeon B.G."/>
            <person name="Goodwin S.B."/>
            <person name="Spatafora J.W."/>
            <person name="Crous P.W."/>
            <person name="Grigoriev I.V."/>
        </authorList>
    </citation>
    <scope>NUCLEOTIDE SEQUENCE</scope>
    <source>
        <strain evidence="3">CBS 342.82</strain>
    </source>
</reference>
<dbReference type="Proteomes" id="UP000504637">
    <property type="component" value="Unplaced"/>
</dbReference>
<reference evidence="3" key="2">
    <citation type="submission" date="2020-04" db="EMBL/GenBank/DDBJ databases">
        <authorList>
            <consortium name="NCBI Genome Project"/>
        </authorList>
    </citation>
    <scope>NUCLEOTIDE SEQUENCE</scope>
    <source>
        <strain evidence="3">CBS 342.82</strain>
    </source>
</reference>
<dbReference type="GeneID" id="54365163"/>
<organism evidence="3">
    <name type="scientific">Dissoconium aciculare CBS 342.82</name>
    <dbReference type="NCBI Taxonomy" id="1314786"/>
    <lineage>
        <taxon>Eukaryota</taxon>
        <taxon>Fungi</taxon>
        <taxon>Dikarya</taxon>
        <taxon>Ascomycota</taxon>
        <taxon>Pezizomycotina</taxon>
        <taxon>Dothideomycetes</taxon>
        <taxon>Dothideomycetidae</taxon>
        <taxon>Mycosphaerellales</taxon>
        <taxon>Dissoconiaceae</taxon>
        <taxon>Dissoconium</taxon>
    </lineage>
</organism>
<reference evidence="3" key="3">
    <citation type="submission" date="2025-08" db="UniProtKB">
        <authorList>
            <consortium name="RefSeq"/>
        </authorList>
    </citation>
    <scope>IDENTIFICATION</scope>
    <source>
        <strain evidence="3">CBS 342.82</strain>
    </source>
</reference>
<feature type="compositionally biased region" description="Polar residues" evidence="1">
    <location>
        <begin position="96"/>
        <end position="105"/>
    </location>
</feature>
<evidence type="ECO:0000313" key="2">
    <source>
        <dbReference type="Proteomes" id="UP000504637"/>
    </source>
</evidence>
<feature type="region of interest" description="Disordered" evidence="1">
    <location>
        <begin position="89"/>
        <end position="182"/>
    </location>
</feature>
<evidence type="ECO:0000313" key="3">
    <source>
        <dbReference type="RefSeq" id="XP_033463739.1"/>
    </source>
</evidence>
<feature type="compositionally biased region" description="Low complexity" evidence="1">
    <location>
        <begin position="158"/>
        <end position="169"/>
    </location>
</feature>
<dbReference type="RefSeq" id="XP_033463739.1">
    <property type="nucleotide sequence ID" value="XM_033607363.1"/>
</dbReference>
<feature type="compositionally biased region" description="Basic and acidic residues" evidence="1">
    <location>
        <begin position="113"/>
        <end position="128"/>
    </location>
</feature>
<protein>
    <submittedName>
        <fullName evidence="3">Uncharacterized protein</fullName>
    </submittedName>
</protein>